<dbReference type="GO" id="GO:0016705">
    <property type="term" value="F:oxidoreductase activity, acting on paired donors, with incorporation or reduction of molecular oxygen"/>
    <property type="evidence" value="ECO:0007669"/>
    <property type="project" value="InterPro"/>
</dbReference>
<organism evidence="8">
    <name type="scientific">Rosellinia necatrix</name>
    <name type="common">White root-rot fungus</name>
    <dbReference type="NCBI Taxonomy" id="77044"/>
    <lineage>
        <taxon>Eukaryota</taxon>
        <taxon>Fungi</taxon>
        <taxon>Dikarya</taxon>
        <taxon>Ascomycota</taxon>
        <taxon>Pezizomycotina</taxon>
        <taxon>Sordariomycetes</taxon>
        <taxon>Xylariomycetidae</taxon>
        <taxon>Xylariales</taxon>
        <taxon>Xylariaceae</taxon>
        <taxon>Rosellinia</taxon>
    </lineage>
</organism>
<dbReference type="InterPro" id="IPR050121">
    <property type="entry name" value="Cytochrome_P450_monoxygenase"/>
</dbReference>
<dbReference type="OrthoDB" id="1470350at2759"/>
<dbReference type="GO" id="GO:0020037">
    <property type="term" value="F:heme binding"/>
    <property type="evidence" value="ECO:0007669"/>
    <property type="project" value="InterPro"/>
</dbReference>
<dbReference type="SUPFAM" id="SSF48264">
    <property type="entry name" value="Cytochrome P450"/>
    <property type="match status" value="1"/>
</dbReference>
<reference evidence="8" key="1">
    <citation type="submission" date="2016-03" db="EMBL/GenBank/DDBJ databases">
        <title>Draft genome sequence of Rosellinia necatrix.</title>
        <authorList>
            <person name="Kanematsu S."/>
        </authorList>
    </citation>
    <scope>NUCLEOTIDE SEQUENCE [LARGE SCALE GENOMIC DNA]</scope>
    <source>
        <strain evidence="8">W97</strain>
    </source>
</reference>
<evidence type="ECO:0000256" key="7">
    <source>
        <dbReference type="PIRSR" id="PIRSR602403-1"/>
    </source>
</evidence>
<evidence type="ECO:0000256" key="2">
    <source>
        <dbReference type="ARBA" id="ARBA00010617"/>
    </source>
</evidence>
<dbReference type="InterPro" id="IPR036396">
    <property type="entry name" value="Cyt_P450_sf"/>
</dbReference>
<dbReference type="Pfam" id="PF00067">
    <property type="entry name" value="p450"/>
    <property type="match status" value="1"/>
</dbReference>
<evidence type="ECO:0000256" key="3">
    <source>
        <dbReference type="ARBA" id="ARBA00022617"/>
    </source>
</evidence>
<keyword evidence="6" id="KW-0560">Oxidoreductase</keyword>
<name>A0A1W2TI40_ROSNE</name>
<accession>A0A1W2TI40</accession>
<dbReference type="PANTHER" id="PTHR24305:SF168">
    <property type="entry name" value="P450, PUTATIVE (EUROFUNG)-RELATED"/>
    <property type="match status" value="1"/>
</dbReference>
<keyword evidence="6" id="KW-0503">Monooxygenase</keyword>
<dbReference type="PANTHER" id="PTHR24305">
    <property type="entry name" value="CYTOCHROME P450"/>
    <property type="match status" value="1"/>
</dbReference>
<dbReference type="PRINTS" id="PR00465">
    <property type="entry name" value="EP450IV"/>
</dbReference>
<keyword evidence="4 7" id="KW-0479">Metal-binding</keyword>
<gene>
    <name evidence="8" type="ORF">SAMD00023353_1601870</name>
</gene>
<dbReference type="Proteomes" id="UP000054516">
    <property type="component" value="Unassembled WGS sequence"/>
</dbReference>
<dbReference type="GO" id="GO:0005506">
    <property type="term" value="F:iron ion binding"/>
    <property type="evidence" value="ECO:0007669"/>
    <property type="project" value="InterPro"/>
</dbReference>
<evidence type="ECO:0000313" key="9">
    <source>
        <dbReference type="Proteomes" id="UP000054516"/>
    </source>
</evidence>
<comment type="similarity">
    <text evidence="2">Belongs to the cytochrome P450 family.</text>
</comment>
<evidence type="ECO:0000256" key="6">
    <source>
        <dbReference type="ARBA" id="ARBA00023033"/>
    </source>
</evidence>
<dbReference type="EMBL" id="DF977461">
    <property type="protein sequence ID" value="GAP87823.2"/>
    <property type="molecule type" value="Genomic_DNA"/>
</dbReference>
<dbReference type="InterPro" id="IPR002403">
    <property type="entry name" value="Cyt_P450_E_grp-IV"/>
</dbReference>
<keyword evidence="5 7" id="KW-0408">Iron</keyword>
<dbReference type="AlphaFoldDB" id="A0A1W2TI40"/>
<proteinExistence type="inferred from homology"/>
<dbReference type="Gene3D" id="1.10.630.10">
    <property type="entry name" value="Cytochrome P450"/>
    <property type="match status" value="2"/>
</dbReference>
<feature type="binding site" description="axial binding residue" evidence="7">
    <location>
        <position position="292"/>
    </location>
    <ligand>
        <name>heme</name>
        <dbReference type="ChEBI" id="CHEBI:30413"/>
    </ligand>
    <ligandPart>
        <name>Fe</name>
        <dbReference type="ChEBI" id="CHEBI:18248"/>
    </ligandPart>
</feature>
<dbReference type="OMA" id="NHVFCER"/>
<comment type="cofactor">
    <cofactor evidence="1 7">
        <name>heme</name>
        <dbReference type="ChEBI" id="CHEBI:30413"/>
    </cofactor>
</comment>
<dbReference type="PRINTS" id="PR00385">
    <property type="entry name" value="P450"/>
</dbReference>
<evidence type="ECO:0000256" key="5">
    <source>
        <dbReference type="ARBA" id="ARBA00023004"/>
    </source>
</evidence>
<dbReference type="GO" id="GO:0004497">
    <property type="term" value="F:monooxygenase activity"/>
    <property type="evidence" value="ECO:0007669"/>
    <property type="project" value="UniProtKB-KW"/>
</dbReference>
<evidence type="ECO:0000256" key="4">
    <source>
        <dbReference type="ARBA" id="ARBA00022723"/>
    </source>
</evidence>
<dbReference type="InterPro" id="IPR001128">
    <property type="entry name" value="Cyt_P450"/>
</dbReference>
<keyword evidence="3 7" id="KW-0349">Heme</keyword>
<evidence type="ECO:0000313" key="8">
    <source>
        <dbReference type="EMBL" id="GAP87823.2"/>
    </source>
</evidence>
<sequence length="359" mass="39539">MLQAGEKYGALVRVGPNLLICSDPDELRRISGTRTEYTKGPAYDALRVTDGEPHVVSERDPAKHRSLRAKMGAAYSLDFQPAIDRQILRLVDLITRKYAFPHDRISATVHGDDRQPKVMAIDGMLALTLCHGCHRIAGSDTTSNWARMAMVCLLTCPPAYLALQREIDAASGSGHLSSPVATDAEIRILPYLDAVLREAMRLHPSAVSPAKLCPQRETGAGADTVCGFTVPGGTEVGANVPGFLKSTSVFGPDAGCFRPERWLEAARCPNDNRLDRMKADFDLVFGAGKFQCLGKAIAWMEIRKLLVELMRRFDFALINNIQPLHQESFGIMVVNDFNVRVTHRAGNADEYRRGHAQKN</sequence>
<keyword evidence="9" id="KW-1185">Reference proteome</keyword>
<evidence type="ECO:0000256" key="1">
    <source>
        <dbReference type="ARBA" id="ARBA00001971"/>
    </source>
</evidence>
<protein>
    <submittedName>
        <fullName evidence="8">Putative cytochrome P450</fullName>
    </submittedName>
</protein>
<dbReference type="STRING" id="77044.A0A1W2TI40"/>